<accession>A0A7S4RH41</accession>
<feature type="zinc finger region" description="C3H1-type" evidence="5">
    <location>
        <begin position="31"/>
        <end position="59"/>
    </location>
</feature>
<protein>
    <recommendedName>
        <fullName evidence="7">C3H1-type domain-containing protein</fullName>
    </recommendedName>
</protein>
<keyword evidence="3 5" id="KW-0863">Zinc-finger</keyword>
<feature type="domain" description="C3H1-type" evidence="7">
    <location>
        <begin position="31"/>
        <end position="59"/>
    </location>
</feature>
<sequence>MCTFHMKGRCDKGKDCNFAHSRTEMMPLPNLYRTRLCSNLWSHGYCLNKDTCPFAHRRQELRRYTRKIGKLAQVSTPSSSDEQSTGTPVSSMESASTPGSSADSFGTAATTGFGFHLGLQSDSFEALTEVPRSPSVMDAAESAEVYHMKQNLNHAEATAAARAYRNKQELERAQAGISRQNPAEKNHSQMARPVNEGGLQQPLLTTRRARAQKTKLCHFHVLGRCRNQDQCRFAHTDAELRPSDPGRGSRMASKGNTKNQGGEASMAEQVSGSIGEPMLAECQMRVKNTFIHFEIKPEIGVAVLKRSSSDPCCPVSRSLSVGLKKLSSFEFERKETYKGIAYKKVAPDQGTP</sequence>
<evidence type="ECO:0000259" key="7">
    <source>
        <dbReference type="PROSITE" id="PS50103"/>
    </source>
</evidence>
<feature type="zinc finger region" description="C3H1-type" evidence="5">
    <location>
        <begin position="1"/>
        <end position="23"/>
    </location>
</feature>
<feature type="region of interest" description="Disordered" evidence="6">
    <location>
        <begin position="236"/>
        <end position="271"/>
    </location>
</feature>
<keyword evidence="2" id="KW-0677">Repeat</keyword>
<organism evidence="8">
    <name type="scientific">Alexandrium monilatum</name>
    <dbReference type="NCBI Taxonomy" id="311494"/>
    <lineage>
        <taxon>Eukaryota</taxon>
        <taxon>Sar</taxon>
        <taxon>Alveolata</taxon>
        <taxon>Dinophyceae</taxon>
        <taxon>Gonyaulacales</taxon>
        <taxon>Pyrocystaceae</taxon>
        <taxon>Alexandrium</taxon>
    </lineage>
</organism>
<dbReference type="InterPro" id="IPR000571">
    <property type="entry name" value="Znf_CCCH"/>
</dbReference>
<evidence type="ECO:0000256" key="6">
    <source>
        <dbReference type="SAM" id="MobiDB-lite"/>
    </source>
</evidence>
<feature type="domain" description="C3H1-type" evidence="7">
    <location>
        <begin position="211"/>
        <end position="238"/>
    </location>
</feature>
<dbReference type="EMBL" id="HBNR01050571">
    <property type="protein sequence ID" value="CAE4614332.1"/>
    <property type="molecule type" value="Transcribed_RNA"/>
</dbReference>
<evidence type="ECO:0000256" key="4">
    <source>
        <dbReference type="ARBA" id="ARBA00022833"/>
    </source>
</evidence>
<feature type="compositionally biased region" description="Polar residues" evidence="6">
    <location>
        <begin position="254"/>
        <end position="271"/>
    </location>
</feature>
<feature type="compositionally biased region" description="Polar residues" evidence="6">
    <location>
        <begin position="73"/>
        <end position="105"/>
    </location>
</feature>
<dbReference type="GO" id="GO:0008270">
    <property type="term" value="F:zinc ion binding"/>
    <property type="evidence" value="ECO:0007669"/>
    <property type="project" value="UniProtKB-KW"/>
</dbReference>
<evidence type="ECO:0000256" key="1">
    <source>
        <dbReference type="ARBA" id="ARBA00022723"/>
    </source>
</evidence>
<dbReference type="Gene3D" id="3.30.1370.210">
    <property type="match status" value="1"/>
</dbReference>
<feature type="zinc finger region" description="C3H1-type" evidence="5">
    <location>
        <begin position="211"/>
        <end position="238"/>
    </location>
</feature>
<feature type="domain" description="C3H1-type" evidence="7">
    <location>
        <begin position="1"/>
        <end position="23"/>
    </location>
</feature>
<gene>
    <name evidence="8" type="ORF">AMON00008_LOCUS35378</name>
</gene>
<dbReference type="SMART" id="SM00356">
    <property type="entry name" value="ZnF_C3H1"/>
    <property type="match status" value="3"/>
</dbReference>
<proteinExistence type="predicted"/>
<dbReference type="InterPro" id="IPR045877">
    <property type="entry name" value="ZFP36-like"/>
</dbReference>
<dbReference type="SUPFAM" id="SSF90229">
    <property type="entry name" value="CCCH zinc finger"/>
    <property type="match status" value="2"/>
</dbReference>
<dbReference type="PROSITE" id="PS50103">
    <property type="entry name" value="ZF_C3H1"/>
    <property type="match status" value="3"/>
</dbReference>
<feature type="region of interest" description="Disordered" evidence="6">
    <location>
        <begin position="72"/>
        <end position="105"/>
    </location>
</feature>
<evidence type="ECO:0000256" key="3">
    <source>
        <dbReference type="ARBA" id="ARBA00022771"/>
    </source>
</evidence>
<reference evidence="8" key="1">
    <citation type="submission" date="2021-01" db="EMBL/GenBank/DDBJ databases">
        <authorList>
            <person name="Corre E."/>
            <person name="Pelletier E."/>
            <person name="Niang G."/>
            <person name="Scheremetjew M."/>
            <person name="Finn R."/>
            <person name="Kale V."/>
            <person name="Holt S."/>
            <person name="Cochrane G."/>
            <person name="Meng A."/>
            <person name="Brown T."/>
            <person name="Cohen L."/>
        </authorList>
    </citation>
    <scope>NUCLEOTIDE SEQUENCE</scope>
    <source>
        <strain evidence="8">CCMP3105</strain>
    </source>
</reference>
<dbReference type="Gene3D" id="4.10.1000.10">
    <property type="entry name" value="Zinc finger, CCCH-type"/>
    <property type="match status" value="1"/>
</dbReference>
<name>A0A7S4RH41_9DINO</name>
<dbReference type="PANTHER" id="PTHR12547">
    <property type="entry name" value="CCCH ZINC FINGER/TIS11-RELATED"/>
    <property type="match status" value="1"/>
</dbReference>
<evidence type="ECO:0000256" key="2">
    <source>
        <dbReference type="ARBA" id="ARBA00022737"/>
    </source>
</evidence>
<evidence type="ECO:0000256" key="5">
    <source>
        <dbReference type="PROSITE-ProRule" id="PRU00723"/>
    </source>
</evidence>
<dbReference type="GO" id="GO:0003729">
    <property type="term" value="F:mRNA binding"/>
    <property type="evidence" value="ECO:0007669"/>
    <property type="project" value="InterPro"/>
</dbReference>
<keyword evidence="1 5" id="KW-0479">Metal-binding</keyword>
<dbReference type="AlphaFoldDB" id="A0A7S4RH41"/>
<dbReference type="InterPro" id="IPR036855">
    <property type="entry name" value="Znf_CCCH_sf"/>
</dbReference>
<evidence type="ECO:0000313" key="8">
    <source>
        <dbReference type="EMBL" id="CAE4614332.1"/>
    </source>
</evidence>
<keyword evidence="4 5" id="KW-0862">Zinc</keyword>